<reference evidence="2 3" key="1">
    <citation type="journal article" date="2014" name="J. Biotechnol.">
        <title>Complete genome sequence of the actinobacterium Actinoplanes friuliensis HAG 010964, producer of the lipopeptide antibiotic friulimycin.</title>
        <authorList>
            <person name="Ruckert C."/>
            <person name="Szczepanowski R."/>
            <person name="Albersmeier A."/>
            <person name="Goesmann A."/>
            <person name="Fischer N."/>
            <person name="Steinkamper A."/>
            <person name="Puhler A."/>
            <person name="Biener R."/>
            <person name="Schwartz D."/>
            <person name="Kalinowski J."/>
        </authorList>
    </citation>
    <scope>NUCLEOTIDE SEQUENCE [LARGE SCALE GENOMIC DNA]</scope>
    <source>
        <strain evidence="2 3">DSM 7358</strain>
    </source>
</reference>
<keyword evidence="3" id="KW-1185">Reference proteome</keyword>
<gene>
    <name evidence="2" type="ORF">AFR_39445</name>
</gene>
<dbReference type="SUPFAM" id="SSF56281">
    <property type="entry name" value="Metallo-hydrolase/oxidoreductase"/>
    <property type="match status" value="1"/>
</dbReference>
<dbReference type="PATRIC" id="fig|1246995.3.peg.7980"/>
<dbReference type="STRING" id="1246995.AFR_39445"/>
<proteinExistence type="predicted"/>
<dbReference type="PANTHER" id="PTHR43546:SF3">
    <property type="entry name" value="UPF0173 METAL-DEPENDENT HYDROLASE MJ1163"/>
    <property type="match status" value="1"/>
</dbReference>
<dbReference type="OrthoDB" id="3190691at2"/>
<dbReference type="InterPro" id="IPR036866">
    <property type="entry name" value="RibonucZ/Hydroxyglut_hydro"/>
</dbReference>
<dbReference type="Gene3D" id="3.60.15.10">
    <property type="entry name" value="Ribonuclease Z/Hydroxyacylglutathione hydrolase-like"/>
    <property type="match status" value="1"/>
</dbReference>
<dbReference type="EMBL" id="CP006272">
    <property type="protein sequence ID" value="AGZ46143.1"/>
    <property type="molecule type" value="Genomic_DNA"/>
</dbReference>
<organism evidence="2 3">
    <name type="scientific">Actinoplanes friuliensis DSM 7358</name>
    <dbReference type="NCBI Taxonomy" id="1246995"/>
    <lineage>
        <taxon>Bacteria</taxon>
        <taxon>Bacillati</taxon>
        <taxon>Actinomycetota</taxon>
        <taxon>Actinomycetes</taxon>
        <taxon>Micromonosporales</taxon>
        <taxon>Micromonosporaceae</taxon>
        <taxon>Actinoplanes</taxon>
    </lineage>
</organism>
<dbReference type="KEGG" id="afs:AFR_39445"/>
<dbReference type="eggNOG" id="COG2220">
    <property type="taxonomic scope" value="Bacteria"/>
</dbReference>
<evidence type="ECO:0000313" key="3">
    <source>
        <dbReference type="Proteomes" id="UP000017746"/>
    </source>
</evidence>
<dbReference type="InterPro" id="IPR050114">
    <property type="entry name" value="UPF0173_UPF0282_UlaG_hydrolase"/>
</dbReference>
<dbReference type="InterPro" id="IPR001279">
    <property type="entry name" value="Metallo-B-lactamas"/>
</dbReference>
<dbReference type="HOGENOM" id="CLU_091682_0_0_11"/>
<protein>
    <submittedName>
        <fullName evidence="2">Beta-lactamase domain-containing protein</fullName>
    </submittedName>
</protein>
<dbReference type="Pfam" id="PF13483">
    <property type="entry name" value="Lactamase_B_3"/>
    <property type="match status" value="1"/>
</dbReference>
<evidence type="ECO:0000313" key="2">
    <source>
        <dbReference type="EMBL" id="AGZ46143.1"/>
    </source>
</evidence>
<dbReference type="PANTHER" id="PTHR43546">
    <property type="entry name" value="UPF0173 METAL-DEPENDENT HYDROLASE MJ1163-RELATED"/>
    <property type="match status" value="1"/>
</dbReference>
<evidence type="ECO:0000259" key="1">
    <source>
        <dbReference type="SMART" id="SM00849"/>
    </source>
</evidence>
<dbReference type="AlphaFoldDB" id="U5WAC7"/>
<accession>U5WAC7</accession>
<feature type="domain" description="Metallo-beta-lactamase" evidence="1">
    <location>
        <begin position="7"/>
        <end position="177"/>
    </location>
</feature>
<sequence length="211" mass="22511">MRVTKFTHSCLRLEGDGAVLVVDPGAFSERSALTGADAVLITHEHFDHLDVDGLADALARHPGLRVYAHPDVLPKLTAFSDVVTAVEPGTSFTAAGFAVRAYGGEHAIIHADIPQIANLGFLISDGTGSVYTPGDSFTVPDEHVETLFVPLNAPWMKLSEAIDFVRAVRPERAFALHDHLLTETGAQVSDGHLERLGGTKYAHVAPGTTID</sequence>
<dbReference type="Proteomes" id="UP000017746">
    <property type="component" value="Chromosome"/>
</dbReference>
<dbReference type="RefSeq" id="WP_023562477.1">
    <property type="nucleotide sequence ID" value="NC_022657.1"/>
</dbReference>
<name>U5WAC7_9ACTN</name>
<dbReference type="SMART" id="SM00849">
    <property type="entry name" value="Lactamase_B"/>
    <property type="match status" value="1"/>
</dbReference>